<name>A0A2G9THF0_TELCI</name>
<protein>
    <submittedName>
        <fullName evidence="1">Uncharacterized protein</fullName>
    </submittedName>
</protein>
<dbReference type="OrthoDB" id="5869657at2759"/>
<reference evidence="1 2" key="1">
    <citation type="submission" date="2015-09" db="EMBL/GenBank/DDBJ databases">
        <title>Draft genome of the parasitic nematode Teladorsagia circumcincta isolate WARC Sus (inbred).</title>
        <authorList>
            <person name="Mitreva M."/>
        </authorList>
    </citation>
    <scope>NUCLEOTIDE SEQUENCE [LARGE SCALE GENOMIC DNA]</scope>
    <source>
        <strain evidence="1 2">S</strain>
    </source>
</reference>
<accession>A0A2G9THF0</accession>
<dbReference type="Proteomes" id="UP000230423">
    <property type="component" value="Unassembled WGS sequence"/>
</dbReference>
<gene>
    <name evidence="1" type="ORF">TELCIR_21819</name>
</gene>
<sequence>LQTEGKILLWAWFQQFSEELPLQDVSTHNVSKAYEDLLKHMDELAEKRAQKMENDTPISISDEENASTKMAIAYLSPVNGSRVDLKPTLGSLITDCLEKVKKAMNPRALGGEKAWSEVYMVSNRSHLLTGITMSALSYKDDLSIIRGVCDLLRHELPSIRELRDELAALRTAEKPWINTYRFIIEDIIRFFQVMTLFEV</sequence>
<dbReference type="AlphaFoldDB" id="A0A2G9THF0"/>
<keyword evidence="2" id="KW-1185">Reference proteome</keyword>
<dbReference type="EMBL" id="KZ372903">
    <property type="protein sequence ID" value="PIO56780.1"/>
    <property type="molecule type" value="Genomic_DNA"/>
</dbReference>
<evidence type="ECO:0000313" key="2">
    <source>
        <dbReference type="Proteomes" id="UP000230423"/>
    </source>
</evidence>
<organism evidence="1 2">
    <name type="scientific">Teladorsagia circumcincta</name>
    <name type="common">Brown stomach worm</name>
    <name type="synonym">Ostertagia circumcincta</name>
    <dbReference type="NCBI Taxonomy" id="45464"/>
    <lineage>
        <taxon>Eukaryota</taxon>
        <taxon>Metazoa</taxon>
        <taxon>Ecdysozoa</taxon>
        <taxon>Nematoda</taxon>
        <taxon>Chromadorea</taxon>
        <taxon>Rhabditida</taxon>
        <taxon>Rhabditina</taxon>
        <taxon>Rhabditomorpha</taxon>
        <taxon>Strongyloidea</taxon>
        <taxon>Trichostrongylidae</taxon>
        <taxon>Teladorsagia</taxon>
    </lineage>
</organism>
<evidence type="ECO:0000313" key="1">
    <source>
        <dbReference type="EMBL" id="PIO56780.1"/>
    </source>
</evidence>
<proteinExistence type="predicted"/>
<feature type="non-terminal residue" evidence="1">
    <location>
        <position position="1"/>
    </location>
</feature>